<keyword evidence="2" id="KW-1134">Transmembrane beta strand</keyword>
<dbReference type="Pfam" id="PF01103">
    <property type="entry name" value="Omp85"/>
    <property type="match status" value="1"/>
</dbReference>
<comment type="caution">
    <text evidence="6">The sequence shown here is derived from an EMBL/GenBank/DDBJ whole genome shotgun (WGS) entry which is preliminary data.</text>
</comment>
<evidence type="ECO:0000313" key="7">
    <source>
        <dbReference type="Proteomes" id="UP000051096"/>
    </source>
</evidence>
<feature type="domain" description="POTRA" evidence="5">
    <location>
        <begin position="13"/>
        <end position="87"/>
    </location>
</feature>
<accession>A0A0S8GLC5</accession>
<evidence type="ECO:0000256" key="1">
    <source>
        <dbReference type="ARBA" id="ARBA00004370"/>
    </source>
</evidence>
<dbReference type="PROSITE" id="PS51779">
    <property type="entry name" value="POTRA"/>
    <property type="match status" value="1"/>
</dbReference>
<dbReference type="Pfam" id="PF07244">
    <property type="entry name" value="POTRA"/>
    <property type="match status" value="3"/>
</dbReference>
<gene>
    <name evidence="6" type="ORF">AMJ87_01765</name>
</gene>
<keyword evidence="3" id="KW-0812">Transmembrane</keyword>
<dbReference type="Gene3D" id="2.40.160.50">
    <property type="entry name" value="membrane protein fhac: a member of the omp85/tpsb transporter family"/>
    <property type="match status" value="1"/>
</dbReference>
<dbReference type="AlphaFoldDB" id="A0A0S8GLC5"/>
<dbReference type="InterPro" id="IPR034746">
    <property type="entry name" value="POTRA"/>
</dbReference>
<evidence type="ECO:0000256" key="3">
    <source>
        <dbReference type="ARBA" id="ARBA00022692"/>
    </source>
</evidence>
<sequence length="555" mass="63710">MITLAVTLFLFATPIEKIYFQGNETVSNGALLQEMLSREGDEYSDAAIGFDVEKIKRLYRTEGFFETEIEPEVEKRDDAITVFFKINEGYRPRIQQIAIHGGEESNLARHVEIERGDFFVEDKIGNTRQNIEEYYKERGFAYADVRSSANPDSGILTFTIDKGLLHYVRDIDITGLNQCEERVLQRELEFKKGDLFNGTKLRNSQRNIYGLGFFSTISAQIVRSASDSVDIIFSVRELESRVLNFGAGVSVPLGFLTSLTIEELNLFNQGHRLQIHPSFEINIEREWETRLEFRYVIPNITRYRFTFSFQPYVSYEQEKDFTRRTRGDEFWISKKFTDHLQLSAAHQYKRVTIREKVALPDTIKGATNSVSLQLMADYREEFFNPQFGVFMLPAVEYAGGVFGGDNDFLRFEIEGRFFLPILKNILAQRFRLGVLHPLNGVAVYEKFYLGGQYSLRGYAERSIGPDSLGDEKYGNLLGNYNLEFRVALPASLGLVGFFDVGYCDNEVFFEDSDYLKASAGLGLRYYSPIGPIRLDCGFPLMDSGFELYVGLYHIF</sequence>
<evidence type="ECO:0000259" key="5">
    <source>
        <dbReference type="PROSITE" id="PS51779"/>
    </source>
</evidence>
<dbReference type="Gene3D" id="3.10.20.310">
    <property type="entry name" value="membrane protein fhac"/>
    <property type="match status" value="3"/>
</dbReference>
<evidence type="ECO:0000256" key="2">
    <source>
        <dbReference type="ARBA" id="ARBA00022452"/>
    </source>
</evidence>
<proteinExistence type="predicted"/>
<dbReference type="InterPro" id="IPR000184">
    <property type="entry name" value="Bac_surfAg_D15"/>
</dbReference>
<comment type="subcellular location">
    <subcellularLocation>
        <location evidence="1">Membrane</location>
    </subcellularLocation>
</comment>
<organism evidence="6 7">
    <name type="scientific">candidate division WOR_3 bacterium SM23_60</name>
    <dbReference type="NCBI Taxonomy" id="1703780"/>
    <lineage>
        <taxon>Bacteria</taxon>
        <taxon>Bacteria division WOR-3</taxon>
    </lineage>
</organism>
<dbReference type="InterPro" id="IPR010827">
    <property type="entry name" value="BamA/TamA_POTRA"/>
</dbReference>
<dbReference type="InterPro" id="IPR039910">
    <property type="entry name" value="D15-like"/>
</dbReference>
<dbReference type="Proteomes" id="UP000051096">
    <property type="component" value="Unassembled WGS sequence"/>
</dbReference>
<evidence type="ECO:0000313" key="6">
    <source>
        <dbReference type="EMBL" id="KPK73457.1"/>
    </source>
</evidence>
<evidence type="ECO:0000256" key="4">
    <source>
        <dbReference type="ARBA" id="ARBA00023136"/>
    </source>
</evidence>
<reference evidence="6 7" key="1">
    <citation type="journal article" date="2015" name="Microbiome">
        <title>Genomic resolution of linkages in carbon, nitrogen, and sulfur cycling among widespread estuary sediment bacteria.</title>
        <authorList>
            <person name="Baker B.J."/>
            <person name="Lazar C.S."/>
            <person name="Teske A.P."/>
            <person name="Dick G.J."/>
        </authorList>
    </citation>
    <scope>NUCLEOTIDE SEQUENCE [LARGE SCALE GENOMIC DNA]</scope>
    <source>
        <strain evidence="6">SM23_60</strain>
    </source>
</reference>
<dbReference type="PANTHER" id="PTHR12815">
    <property type="entry name" value="SORTING AND ASSEMBLY MACHINERY SAMM50 PROTEIN FAMILY MEMBER"/>
    <property type="match status" value="1"/>
</dbReference>
<dbReference type="PANTHER" id="PTHR12815:SF18">
    <property type="entry name" value="SORTING AND ASSEMBLY MACHINERY COMPONENT 50 HOMOLOG"/>
    <property type="match status" value="1"/>
</dbReference>
<dbReference type="GO" id="GO:0019867">
    <property type="term" value="C:outer membrane"/>
    <property type="evidence" value="ECO:0007669"/>
    <property type="project" value="InterPro"/>
</dbReference>
<name>A0A0S8GLC5_UNCW3</name>
<protein>
    <recommendedName>
        <fullName evidence="5">POTRA domain-containing protein</fullName>
    </recommendedName>
</protein>
<dbReference type="EMBL" id="LJUO01000009">
    <property type="protein sequence ID" value="KPK73457.1"/>
    <property type="molecule type" value="Genomic_DNA"/>
</dbReference>
<keyword evidence="4" id="KW-0472">Membrane</keyword>